<comment type="similarity">
    <text evidence="1">Belongs to the class-I aminoacyl-tRNA synthetase family.</text>
</comment>
<feature type="compositionally biased region" description="Basic and acidic residues" evidence="10">
    <location>
        <begin position="817"/>
        <end position="832"/>
    </location>
</feature>
<dbReference type="PANTHER" id="PTHR11956:SF11">
    <property type="entry name" value="ARGININE--TRNA LIGASE, MITOCHONDRIAL-RELATED"/>
    <property type="match status" value="1"/>
</dbReference>
<keyword evidence="4" id="KW-0547">Nucleotide-binding</keyword>
<dbReference type="GO" id="GO:0004814">
    <property type="term" value="F:arginine-tRNA ligase activity"/>
    <property type="evidence" value="ECO:0007669"/>
    <property type="project" value="UniProtKB-EC"/>
</dbReference>
<evidence type="ECO:0000256" key="10">
    <source>
        <dbReference type="SAM" id="MobiDB-lite"/>
    </source>
</evidence>
<keyword evidence="6" id="KW-0648">Protein biosynthesis</keyword>
<dbReference type="Gene3D" id="3.30.1360.70">
    <property type="entry name" value="Arginyl tRNA synthetase N-terminal domain"/>
    <property type="match status" value="1"/>
</dbReference>
<reference evidence="13" key="2">
    <citation type="submission" date="2020-08" db="EMBL/GenBank/DDBJ databases">
        <title>Draft Genome Sequence of Cumin Blight Pathogen Alternaria burnsii.</title>
        <authorList>
            <person name="Feng Z."/>
        </authorList>
    </citation>
    <scope>NUCLEOTIDE SEQUENCE</scope>
    <source>
        <strain evidence="13">CBS107.38</strain>
    </source>
</reference>
<evidence type="ECO:0000256" key="8">
    <source>
        <dbReference type="ARBA" id="ARBA00049339"/>
    </source>
</evidence>
<evidence type="ECO:0000256" key="3">
    <source>
        <dbReference type="ARBA" id="ARBA00022598"/>
    </source>
</evidence>
<dbReference type="Proteomes" id="UP000596902">
    <property type="component" value="Unassembled WGS sequence"/>
</dbReference>
<protein>
    <recommendedName>
        <fullName evidence="2">arginine--tRNA ligase</fullName>
        <ecNumber evidence="2">6.1.1.19</ecNumber>
    </recommendedName>
</protein>
<keyword evidence="11" id="KW-0812">Transmembrane</keyword>
<feature type="domain" description="DALR anticodon binding" evidence="12">
    <location>
        <begin position="1087"/>
        <end position="1207"/>
    </location>
</feature>
<evidence type="ECO:0000259" key="12">
    <source>
        <dbReference type="SMART" id="SM00836"/>
    </source>
</evidence>
<evidence type="ECO:0000256" key="4">
    <source>
        <dbReference type="ARBA" id="ARBA00022741"/>
    </source>
</evidence>
<dbReference type="GeneID" id="62206173"/>
<dbReference type="Gene3D" id="1.10.730.10">
    <property type="entry name" value="Isoleucyl-tRNA Synthetase, Domain 1"/>
    <property type="match status" value="1"/>
</dbReference>
<sequence>MRRNPAFPGEIVPNNQFPFFSFAKRWSDIYDEASTPDEDLSYVEELRLLPLEPKRESVELFLRPYEDDFVSPTLETIIRLYGSVRKADLDEQTKETIWLDDRTYSAYHPNSSQPPPTRILYNDGSGSPPNPLISDDQTQGRTHNNPATTTPQITIGDKHAESASTRYSPSSRRPNVPVKARALYNLLRKERFKLKNLPDSDRRLIFILNPDGYDFVALTETAPYHQHRALKDIIAKYHAFCPSMGVSLSTKGKPSYQLDFHLPFFAMRTDTIHANYRSFKPHREWVDLSFIARVLPETTKVGELGLYPAQISFTICGTSVKHYVAYGFEDNEFDPDREFGDDEFSLDGFHADQMTMGKEDANHPIWDPREYFLLVLKHRVRQIRKEWERVVWNLYEASDVRISHSLRWHHRMLDVLRILLPILDNTMDTWERFLAANGDHSYLRDSTAKSDASKFGKMLHSINKEFEELQKLYRVLSRLQDQCEKEEASTGARMMQQNNYIAVLMLQFIGPLSLVTSFFSMEEPVVEFKRNLVSFIWFYLVLILLIYASHLKRMSISVILRPSSTKNIASDQLRMDALEQSLGSLDLSVPIPDVKNAEVLANPLDVYRTYLAQVLADAVGCDIDVAYKSIQWPNNIFNGDLAVILPKLRPGAKADEVAVELMNKFPSDHSLFLLPFLEGVHFRVFVKPDSLSRFLLPYISSRRHGYGSIPSSASTEGVHKKLVVELSSPNITSEFQGKHLRSTIVGAFVGRLHELMGWDVTRVNYLGDWGKPIALLYVGWSKYGSEEAYEADPIGHLLEVYHKIEEDFKPEQAASKQARDEVAKEGEDKGEAQVEIESKGIFAERNEAFKKLEEGDEELVAFWKRVRDVNIDNYTKFYERLGVRFDEYSGESQISSDTMVEVEQMLKEKGISEESGGSQIIHMQNLGAKSGTAIIRDRSGSSTYLLRDLAAVLERSRKYSFDKMIYVVASDNSVHFTQLIKVLEALDMKELASKLHHVKFSEVSKMAATLGRGYKPQGILDACEEAMTAFSEADAEKLEMIGGPDDTKEGLATSALLVQELSTRLTTTHAFDTSTMASFKLGTGPDLQYWLAKLRLLLKGVESAAGLSEEDYEALAEEDPANLLRVLAQYPEVVNATYHSLESAGVVTYLSSVTDQLAECFAENEDEDAEGDKDAKVTPGFAALYEATAVVLENGMKLLGLAPIAQSLPERADTPVMG</sequence>
<dbReference type="SUPFAM" id="SSF47323">
    <property type="entry name" value="Anticodon-binding domain of a subclass of class I aminoacyl-tRNA synthetases"/>
    <property type="match status" value="1"/>
</dbReference>
<dbReference type="RefSeq" id="XP_038784496.1">
    <property type="nucleotide sequence ID" value="XM_038932995.1"/>
</dbReference>
<dbReference type="PANTHER" id="PTHR11956">
    <property type="entry name" value="ARGINYL-TRNA SYNTHETASE"/>
    <property type="match status" value="1"/>
</dbReference>
<dbReference type="SUPFAM" id="SSF52374">
    <property type="entry name" value="Nucleotidylyl transferase"/>
    <property type="match status" value="1"/>
</dbReference>
<keyword evidence="3" id="KW-0436">Ligase</keyword>
<dbReference type="GO" id="GO:0032543">
    <property type="term" value="P:mitochondrial translation"/>
    <property type="evidence" value="ECO:0007669"/>
    <property type="project" value="TreeGrafter"/>
</dbReference>
<evidence type="ECO:0000256" key="9">
    <source>
        <dbReference type="SAM" id="Coils"/>
    </source>
</evidence>
<keyword evidence="5" id="KW-0067">ATP-binding</keyword>
<feature type="transmembrane region" description="Helical" evidence="11">
    <location>
        <begin position="532"/>
        <end position="551"/>
    </location>
</feature>
<dbReference type="EC" id="6.1.1.19" evidence="2"/>
<dbReference type="GO" id="GO:0005524">
    <property type="term" value="F:ATP binding"/>
    <property type="evidence" value="ECO:0007669"/>
    <property type="project" value="UniProtKB-KW"/>
</dbReference>
<dbReference type="GO" id="GO:0006420">
    <property type="term" value="P:arginyl-tRNA aminoacylation"/>
    <property type="evidence" value="ECO:0007669"/>
    <property type="project" value="InterPro"/>
</dbReference>
<evidence type="ECO:0000256" key="6">
    <source>
        <dbReference type="ARBA" id="ARBA00022917"/>
    </source>
</evidence>
<dbReference type="GO" id="GO:0005739">
    <property type="term" value="C:mitochondrion"/>
    <property type="evidence" value="ECO:0007669"/>
    <property type="project" value="TreeGrafter"/>
</dbReference>
<dbReference type="InterPro" id="IPR036695">
    <property type="entry name" value="Arg-tRNA-synth_N_sf"/>
</dbReference>
<comment type="catalytic activity">
    <reaction evidence="8">
        <text>tRNA(Arg) + L-arginine + ATP = L-arginyl-tRNA(Arg) + AMP + diphosphate</text>
        <dbReference type="Rhea" id="RHEA:20301"/>
        <dbReference type="Rhea" id="RHEA-COMP:9658"/>
        <dbReference type="Rhea" id="RHEA-COMP:9673"/>
        <dbReference type="ChEBI" id="CHEBI:30616"/>
        <dbReference type="ChEBI" id="CHEBI:32682"/>
        <dbReference type="ChEBI" id="CHEBI:33019"/>
        <dbReference type="ChEBI" id="CHEBI:78442"/>
        <dbReference type="ChEBI" id="CHEBI:78513"/>
        <dbReference type="ChEBI" id="CHEBI:456215"/>
        <dbReference type="EC" id="6.1.1.19"/>
    </reaction>
</comment>
<feature type="coiled-coil region" evidence="9">
    <location>
        <begin position="462"/>
        <end position="489"/>
    </location>
</feature>
<evidence type="ECO:0000256" key="1">
    <source>
        <dbReference type="ARBA" id="ARBA00005594"/>
    </source>
</evidence>
<feature type="compositionally biased region" description="Polar residues" evidence="10">
    <location>
        <begin position="162"/>
        <end position="173"/>
    </location>
</feature>
<evidence type="ECO:0000256" key="2">
    <source>
        <dbReference type="ARBA" id="ARBA00012837"/>
    </source>
</evidence>
<dbReference type="AlphaFoldDB" id="A0A8H7EDJ5"/>
<feature type="region of interest" description="Disordered" evidence="10">
    <location>
        <begin position="105"/>
        <end position="174"/>
    </location>
</feature>
<keyword evidence="11" id="KW-0472">Membrane</keyword>
<dbReference type="SMART" id="SM00836">
    <property type="entry name" value="DALR_1"/>
    <property type="match status" value="1"/>
</dbReference>
<dbReference type="SUPFAM" id="SSF55190">
    <property type="entry name" value="Arginyl-tRNA synthetase (ArgRS), N-terminal 'additional' domain"/>
    <property type="match status" value="1"/>
</dbReference>
<dbReference type="Pfam" id="PF05746">
    <property type="entry name" value="DALR_1"/>
    <property type="match status" value="1"/>
</dbReference>
<accession>A0A8H7EDJ5</accession>
<keyword evidence="13" id="KW-0808">Transferase</keyword>
<dbReference type="Gene3D" id="3.40.50.620">
    <property type="entry name" value="HUPs"/>
    <property type="match status" value="1"/>
</dbReference>
<evidence type="ECO:0000256" key="5">
    <source>
        <dbReference type="ARBA" id="ARBA00022840"/>
    </source>
</evidence>
<dbReference type="EMBL" id="JAAABM010000011">
    <property type="protein sequence ID" value="KAF7674182.1"/>
    <property type="molecule type" value="Genomic_DNA"/>
</dbReference>
<feature type="compositionally biased region" description="Polar residues" evidence="10">
    <location>
        <begin position="135"/>
        <end position="153"/>
    </location>
</feature>
<dbReference type="InterPro" id="IPR009080">
    <property type="entry name" value="tRNAsynth_Ia_anticodon-bd"/>
</dbReference>
<keyword evidence="11" id="KW-1133">Transmembrane helix</keyword>
<dbReference type="PRINTS" id="PR01038">
    <property type="entry name" value="TRNASYNTHARG"/>
</dbReference>
<feature type="transmembrane region" description="Helical" evidence="11">
    <location>
        <begin position="500"/>
        <end position="520"/>
    </location>
</feature>
<dbReference type="GO" id="GO:0016740">
    <property type="term" value="F:transferase activity"/>
    <property type="evidence" value="ECO:0007669"/>
    <property type="project" value="UniProtKB-KW"/>
</dbReference>
<keyword evidence="9" id="KW-0175">Coiled coil</keyword>
<dbReference type="Pfam" id="PF00750">
    <property type="entry name" value="tRNA-synt_1d"/>
    <property type="match status" value="1"/>
</dbReference>
<evidence type="ECO:0000313" key="14">
    <source>
        <dbReference type="Proteomes" id="UP000596902"/>
    </source>
</evidence>
<feature type="region of interest" description="Disordered" evidence="10">
    <location>
        <begin position="812"/>
        <end position="832"/>
    </location>
</feature>
<dbReference type="InterPro" id="IPR035684">
    <property type="entry name" value="ArgRS_core"/>
</dbReference>
<evidence type="ECO:0000313" key="13">
    <source>
        <dbReference type="EMBL" id="KAF7674182.1"/>
    </source>
</evidence>
<dbReference type="InterPro" id="IPR014729">
    <property type="entry name" value="Rossmann-like_a/b/a_fold"/>
</dbReference>
<comment type="caution">
    <text evidence="13">The sequence shown here is derived from an EMBL/GenBank/DDBJ whole genome shotgun (WGS) entry which is preliminary data.</text>
</comment>
<proteinExistence type="inferred from homology"/>
<evidence type="ECO:0000256" key="11">
    <source>
        <dbReference type="SAM" id="Phobius"/>
    </source>
</evidence>
<gene>
    <name evidence="13" type="ORF">GT037_007948</name>
</gene>
<dbReference type="InterPro" id="IPR008909">
    <property type="entry name" value="DALR_anticod-bd"/>
</dbReference>
<evidence type="ECO:0000256" key="7">
    <source>
        <dbReference type="ARBA" id="ARBA00023146"/>
    </source>
</evidence>
<reference evidence="13" key="1">
    <citation type="submission" date="2020-01" db="EMBL/GenBank/DDBJ databases">
        <authorList>
            <person name="Feng Z.H.Z."/>
        </authorList>
    </citation>
    <scope>NUCLEOTIDE SEQUENCE</scope>
    <source>
        <strain evidence="13">CBS107.38</strain>
    </source>
</reference>
<organism evidence="13 14">
    <name type="scientific">Alternaria burnsii</name>
    <dbReference type="NCBI Taxonomy" id="1187904"/>
    <lineage>
        <taxon>Eukaryota</taxon>
        <taxon>Fungi</taxon>
        <taxon>Dikarya</taxon>
        <taxon>Ascomycota</taxon>
        <taxon>Pezizomycotina</taxon>
        <taxon>Dothideomycetes</taxon>
        <taxon>Pleosporomycetidae</taxon>
        <taxon>Pleosporales</taxon>
        <taxon>Pleosporineae</taxon>
        <taxon>Pleosporaceae</taxon>
        <taxon>Alternaria</taxon>
        <taxon>Alternaria sect. Alternaria</taxon>
    </lineage>
</organism>
<keyword evidence="14" id="KW-1185">Reference proteome</keyword>
<name>A0A8H7EDJ5_9PLEO</name>
<keyword evidence="7" id="KW-0030">Aminoacyl-tRNA synthetase</keyword>
<dbReference type="InterPro" id="IPR001278">
    <property type="entry name" value="Arg-tRNA-ligase"/>
</dbReference>